<dbReference type="InterPro" id="IPR005506">
    <property type="entry name" value="DUF312_ALF"/>
</dbReference>
<keyword evidence="1" id="KW-0732">Signal</keyword>
<organism evidence="2 3">
    <name type="scientific">Paractinoplanes ovalisporus</name>
    <dbReference type="NCBI Taxonomy" id="2810368"/>
    <lineage>
        <taxon>Bacteria</taxon>
        <taxon>Bacillati</taxon>
        <taxon>Actinomycetota</taxon>
        <taxon>Actinomycetes</taxon>
        <taxon>Micromonosporales</taxon>
        <taxon>Micromonosporaceae</taxon>
        <taxon>Paractinoplanes</taxon>
    </lineage>
</organism>
<evidence type="ECO:0000256" key="1">
    <source>
        <dbReference type="SAM" id="SignalP"/>
    </source>
</evidence>
<evidence type="ECO:0000313" key="3">
    <source>
        <dbReference type="Proteomes" id="UP000632138"/>
    </source>
</evidence>
<comment type="caution">
    <text evidence="2">The sequence shown here is derived from an EMBL/GenBank/DDBJ whole genome shotgun (WGS) entry which is preliminary data.</text>
</comment>
<dbReference type="Proteomes" id="UP000632138">
    <property type="component" value="Unassembled WGS sequence"/>
</dbReference>
<gene>
    <name evidence="2" type="ORF">JIG36_20130</name>
</gene>
<sequence>MRTRAAALALAAVMGVVAVPAVSWAAVPSGASVMADEWDPAEADRLFVKWLSTDEPRLEVRSAARSALLSSAGAQAITDFLNVGWEAAIARAATTRSRNVAYATRMLNTHPPTTYPWVNAAAKHALIGTDAELAEFSSTGYAVALDLDRRNIEFDNHAAELIRQEDRDYVTMLSTEDPGAQVRAWAGRAVAPGTTDADVAEFFRYGWVSASGLDMQMFRTRLADEDRRWRVQSAKLVIEAQAAEKAARETAGEAQAQMRAAAARAWNAVGAQTGPAKVAWADAEQVALRQADTWLLISQAAATSTSDNWLTIAETSLDARTDWQRERENAAAQAAAWNTLYQQAIAAEAAMLEPLPE</sequence>
<dbReference type="Pfam" id="PF03752">
    <property type="entry name" value="ALF"/>
    <property type="match status" value="1"/>
</dbReference>
<name>A0ABS2AF45_9ACTN</name>
<reference evidence="2 3" key="1">
    <citation type="submission" date="2021-01" db="EMBL/GenBank/DDBJ databases">
        <title>Actinoplanes sp. nov. LDG1-06 isolated from lichen.</title>
        <authorList>
            <person name="Saeng-In P."/>
            <person name="Phongsopitanun W."/>
            <person name="Kanchanasin P."/>
            <person name="Yuki M."/>
            <person name="Kudo T."/>
            <person name="Ohkuma M."/>
            <person name="Tanasupawat S."/>
        </authorList>
    </citation>
    <scope>NUCLEOTIDE SEQUENCE [LARGE SCALE GENOMIC DNA]</scope>
    <source>
        <strain evidence="2 3">LDG1-06</strain>
    </source>
</reference>
<protein>
    <submittedName>
        <fullName evidence="2">Uncharacterized protein</fullName>
    </submittedName>
</protein>
<dbReference type="EMBL" id="JAENHP010000006">
    <property type="protein sequence ID" value="MBM2617869.1"/>
    <property type="molecule type" value="Genomic_DNA"/>
</dbReference>
<keyword evidence="3" id="KW-1185">Reference proteome</keyword>
<dbReference type="RefSeq" id="WP_203377900.1">
    <property type="nucleotide sequence ID" value="NZ_JAENHP010000006.1"/>
</dbReference>
<feature type="signal peptide" evidence="1">
    <location>
        <begin position="1"/>
        <end position="25"/>
    </location>
</feature>
<evidence type="ECO:0000313" key="2">
    <source>
        <dbReference type="EMBL" id="MBM2617869.1"/>
    </source>
</evidence>
<feature type="chain" id="PRO_5046975812" evidence="1">
    <location>
        <begin position="26"/>
        <end position="357"/>
    </location>
</feature>
<accession>A0ABS2AF45</accession>
<proteinExistence type="predicted"/>